<dbReference type="SUPFAM" id="SSF57850">
    <property type="entry name" value="RING/U-box"/>
    <property type="match status" value="1"/>
</dbReference>
<evidence type="ECO:0000256" key="1">
    <source>
        <dbReference type="ARBA" id="ARBA00022723"/>
    </source>
</evidence>
<dbReference type="InterPro" id="IPR051834">
    <property type="entry name" value="RING_finger_E3_ligase"/>
</dbReference>
<feature type="domain" description="RING-type" evidence="5">
    <location>
        <begin position="230"/>
        <end position="272"/>
    </location>
</feature>
<dbReference type="GO" id="GO:0008270">
    <property type="term" value="F:zinc ion binding"/>
    <property type="evidence" value="ECO:0007669"/>
    <property type="project" value="UniProtKB-KW"/>
</dbReference>
<evidence type="ECO:0000256" key="3">
    <source>
        <dbReference type="ARBA" id="ARBA00022833"/>
    </source>
</evidence>
<dbReference type="PANTHER" id="PTHR45931:SF3">
    <property type="entry name" value="RING ZINC FINGER-CONTAINING PROTEIN"/>
    <property type="match status" value="1"/>
</dbReference>
<reference evidence="6 7" key="1">
    <citation type="journal article" date="2019" name="Sci. Rep.">
        <title>Comparative genomics of chytrid fungi reveal insights into the obligate biotrophic and pathogenic lifestyle of Synchytrium endobioticum.</title>
        <authorList>
            <person name="van de Vossenberg B.T.L.H."/>
            <person name="Warris S."/>
            <person name="Nguyen H.D.T."/>
            <person name="van Gent-Pelzer M.P.E."/>
            <person name="Joly D.L."/>
            <person name="van de Geest H.C."/>
            <person name="Bonants P.J.M."/>
            <person name="Smith D.S."/>
            <person name="Levesque C.A."/>
            <person name="van der Lee T.A.J."/>
        </authorList>
    </citation>
    <scope>NUCLEOTIDE SEQUENCE [LARGE SCALE GENOMIC DNA]</scope>
    <source>
        <strain evidence="6 7">MB42</strain>
    </source>
</reference>
<name>A0A507DF34_9FUNG</name>
<gene>
    <name evidence="6" type="ORF">SeMB42_g02283</name>
</gene>
<dbReference type="InterPro" id="IPR001841">
    <property type="entry name" value="Znf_RING"/>
</dbReference>
<evidence type="ECO:0000256" key="4">
    <source>
        <dbReference type="PROSITE-ProRule" id="PRU00175"/>
    </source>
</evidence>
<accession>A0A507DF34</accession>
<dbReference type="STRING" id="286115.A0A507DF34"/>
<keyword evidence="7" id="KW-1185">Reference proteome</keyword>
<dbReference type="SMART" id="SM00184">
    <property type="entry name" value="RING"/>
    <property type="match status" value="1"/>
</dbReference>
<dbReference type="CDD" id="cd16473">
    <property type="entry name" value="RING-H2_RNF103"/>
    <property type="match status" value="1"/>
</dbReference>
<dbReference type="Gene3D" id="3.30.40.10">
    <property type="entry name" value="Zinc/RING finger domain, C3HC4 (zinc finger)"/>
    <property type="match status" value="1"/>
</dbReference>
<dbReference type="EMBL" id="QEAN01000069">
    <property type="protein sequence ID" value="TPX50309.1"/>
    <property type="molecule type" value="Genomic_DNA"/>
</dbReference>
<keyword evidence="1" id="KW-0479">Metal-binding</keyword>
<proteinExistence type="predicted"/>
<evidence type="ECO:0000313" key="6">
    <source>
        <dbReference type="EMBL" id="TPX50309.1"/>
    </source>
</evidence>
<sequence length="373" mass="42951">MADTIFHVPSAVVWTASETVAQGKAKHPSTLAIVQLTDSVQRKRQTEISSISVISKRRRLPALNIDRSNAGCSAGGHMDTVSSWNDRRLQDQSPNHRVDTRSMSMHHDISLDRRIQKFDAHVQNLARELPKPFERMDHMKVMRRVYAIVDAMKADPLKYNETVEFEESETALHPEELQRVYEEFTARCRAMVVIIENMLAQREVFKTKKERTIDSLPKHIRMETDEAEECQVCLQKYKVDETMKTCPCGHQYHAECIDEWLRKGKLDCPLCRSTVQSNCIINHQPMEPPTVTLYVLGWWVGVRKVQDSQIPIYWTRSPRWGGGGWMYLVPSRQPYIVKYGGARVKAVPQTVKPYSLTAGDLETRAYSHALVEW</sequence>
<keyword evidence="2 4" id="KW-0863">Zinc-finger</keyword>
<keyword evidence="3" id="KW-0862">Zinc</keyword>
<dbReference type="PROSITE" id="PS50089">
    <property type="entry name" value="ZF_RING_2"/>
    <property type="match status" value="1"/>
</dbReference>
<organism evidence="6 7">
    <name type="scientific">Synchytrium endobioticum</name>
    <dbReference type="NCBI Taxonomy" id="286115"/>
    <lineage>
        <taxon>Eukaryota</taxon>
        <taxon>Fungi</taxon>
        <taxon>Fungi incertae sedis</taxon>
        <taxon>Chytridiomycota</taxon>
        <taxon>Chytridiomycota incertae sedis</taxon>
        <taxon>Chytridiomycetes</taxon>
        <taxon>Synchytriales</taxon>
        <taxon>Synchytriaceae</taxon>
        <taxon>Synchytrium</taxon>
    </lineage>
</organism>
<dbReference type="AlphaFoldDB" id="A0A507DF34"/>
<dbReference type="InterPro" id="IPR013083">
    <property type="entry name" value="Znf_RING/FYVE/PHD"/>
</dbReference>
<dbReference type="GO" id="GO:0061630">
    <property type="term" value="F:ubiquitin protein ligase activity"/>
    <property type="evidence" value="ECO:0007669"/>
    <property type="project" value="TreeGrafter"/>
</dbReference>
<dbReference type="GO" id="GO:0005634">
    <property type="term" value="C:nucleus"/>
    <property type="evidence" value="ECO:0007669"/>
    <property type="project" value="TreeGrafter"/>
</dbReference>
<evidence type="ECO:0000256" key="2">
    <source>
        <dbReference type="ARBA" id="ARBA00022771"/>
    </source>
</evidence>
<dbReference type="Proteomes" id="UP000317494">
    <property type="component" value="Unassembled WGS sequence"/>
</dbReference>
<evidence type="ECO:0000313" key="7">
    <source>
        <dbReference type="Proteomes" id="UP000317494"/>
    </source>
</evidence>
<dbReference type="Pfam" id="PF13639">
    <property type="entry name" value="zf-RING_2"/>
    <property type="match status" value="1"/>
</dbReference>
<evidence type="ECO:0000259" key="5">
    <source>
        <dbReference type="PROSITE" id="PS50089"/>
    </source>
</evidence>
<comment type="caution">
    <text evidence="6">The sequence shown here is derived from an EMBL/GenBank/DDBJ whole genome shotgun (WGS) entry which is preliminary data.</text>
</comment>
<dbReference type="VEuPathDB" id="FungiDB:SeMB42_g02283"/>
<dbReference type="PANTHER" id="PTHR45931">
    <property type="entry name" value="SI:CH211-59O9.10"/>
    <property type="match status" value="1"/>
</dbReference>
<protein>
    <recommendedName>
        <fullName evidence="5">RING-type domain-containing protein</fullName>
    </recommendedName>
</protein>
<dbReference type="GO" id="GO:0006511">
    <property type="term" value="P:ubiquitin-dependent protein catabolic process"/>
    <property type="evidence" value="ECO:0007669"/>
    <property type="project" value="TreeGrafter"/>
</dbReference>